<sequence length="744" mass="82508">METPQHTFVPETGQPSQRRRKARLACNSCRARKTGCDGRKPVCSACSLRGWEDKCGYPDSVMQQSTALTLVELDQRLLKLEYDARADLNAPRKPAPDGGALSPASTSGPAAAGPGDDRGLSPTVDALATDKPTTASTNSIFMRQGLEAARHSHDPSESPTSELESPTFPDLVGFAMPALGNPLDAVDPRAMVLPQRQLADALLRDYWQNFHSVFPFLHWFMFETKYCFIWKEKAAPSEAFEELLFYATLNMVLALGCLRNETIPPGQRQYYANEFYKRSIQLISAETLDASSIPIVQLLLLRAMYTYFAGRADRCWLASGAAVRVAIGLGFQLHATPKRQLSQLEREMHRRVWYGGCVCLDQVLSSTFGRPGMIFPGLTQTPLPLDIDEEYLSTTEEGTQPPGIPSRMDMVLYSVKILVVLEEMRAAQRAPRLKLDQSSDEFTVPDPGAVLSVDSKIEDLLNGLPHHLRPDADLSNMSLNEDTIKFFRVQSHAVRFRMLLLRVFLLRPSLLAEAERWTTRNTSAPQPASLVLQERFHHELCTLCLTTVHSVLEEIHKDLATSGGMSAWYALHFTFASATVLLVATLSPKLGVSLETEPTKSSWARAMAILDAHKTHVASAARGMEVLRRYRESITLRAGARTGSISSSVQGIPHISLYPPPPPQGGHDHQPQQQQTQQQTQQQQYGQPQQQQQAWDQSQAMPTPPPMAGMGMMEGLDGLLTSDSLDEAWLTNQDFGQGGWMLRD</sequence>
<evidence type="ECO:0000256" key="5">
    <source>
        <dbReference type="ARBA" id="ARBA00023242"/>
    </source>
</evidence>
<dbReference type="PROSITE" id="PS50048">
    <property type="entry name" value="ZN2_CY6_FUNGAL_2"/>
    <property type="match status" value="1"/>
</dbReference>
<dbReference type="InterPro" id="IPR001138">
    <property type="entry name" value="Zn2Cys6_DnaBD"/>
</dbReference>
<evidence type="ECO:0000259" key="7">
    <source>
        <dbReference type="PROSITE" id="PS50048"/>
    </source>
</evidence>
<feature type="compositionally biased region" description="Low complexity" evidence="6">
    <location>
        <begin position="671"/>
        <end position="693"/>
    </location>
</feature>
<dbReference type="Proteomes" id="UP001302745">
    <property type="component" value="Unassembled WGS sequence"/>
</dbReference>
<accession>A0AAN6VLQ0</accession>
<name>A0AAN6VLQ0_9PEZI</name>
<dbReference type="GO" id="GO:0005634">
    <property type="term" value="C:nucleus"/>
    <property type="evidence" value="ECO:0007669"/>
    <property type="project" value="TreeGrafter"/>
</dbReference>
<evidence type="ECO:0000313" key="8">
    <source>
        <dbReference type="EMBL" id="KAK4153595.1"/>
    </source>
</evidence>
<feature type="region of interest" description="Disordered" evidence="6">
    <location>
        <begin position="89"/>
        <end position="131"/>
    </location>
</feature>
<evidence type="ECO:0000256" key="6">
    <source>
        <dbReference type="SAM" id="MobiDB-lite"/>
    </source>
</evidence>
<dbReference type="GO" id="GO:0000435">
    <property type="term" value="P:positive regulation of transcription from RNA polymerase II promoter by galactose"/>
    <property type="evidence" value="ECO:0007669"/>
    <property type="project" value="TreeGrafter"/>
</dbReference>
<evidence type="ECO:0000256" key="3">
    <source>
        <dbReference type="ARBA" id="ARBA00023125"/>
    </source>
</evidence>
<dbReference type="SUPFAM" id="SSF57701">
    <property type="entry name" value="Zn2/Cys6 DNA-binding domain"/>
    <property type="match status" value="1"/>
</dbReference>
<keyword evidence="1" id="KW-0479">Metal-binding</keyword>
<reference evidence="8" key="1">
    <citation type="journal article" date="2023" name="Mol. Phylogenet. Evol.">
        <title>Genome-scale phylogeny and comparative genomics of the fungal order Sordariales.</title>
        <authorList>
            <person name="Hensen N."/>
            <person name="Bonometti L."/>
            <person name="Westerberg I."/>
            <person name="Brannstrom I.O."/>
            <person name="Guillou S."/>
            <person name="Cros-Aarteil S."/>
            <person name="Calhoun S."/>
            <person name="Haridas S."/>
            <person name="Kuo A."/>
            <person name="Mondo S."/>
            <person name="Pangilinan J."/>
            <person name="Riley R."/>
            <person name="LaButti K."/>
            <person name="Andreopoulos B."/>
            <person name="Lipzen A."/>
            <person name="Chen C."/>
            <person name="Yan M."/>
            <person name="Daum C."/>
            <person name="Ng V."/>
            <person name="Clum A."/>
            <person name="Steindorff A."/>
            <person name="Ohm R.A."/>
            <person name="Martin F."/>
            <person name="Silar P."/>
            <person name="Natvig D.O."/>
            <person name="Lalanne C."/>
            <person name="Gautier V."/>
            <person name="Ament-Velasquez S.L."/>
            <person name="Kruys A."/>
            <person name="Hutchinson M.I."/>
            <person name="Powell A.J."/>
            <person name="Barry K."/>
            <person name="Miller A.N."/>
            <person name="Grigoriev I.V."/>
            <person name="Debuchy R."/>
            <person name="Gladieux P."/>
            <person name="Hiltunen Thoren M."/>
            <person name="Johannesson H."/>
        </authorList>
    </citation>
    <scope>NUCLEOTIDE SEQUENCE</scope>
    <source>
        <strain evidence="8">CBS 538.74</strain>
    </source>
</reference>
<keyword evidence="3" id="KW-0238">DNA-binding</keyword>
<dbReference type="GO" id="GO:0006351">
    <property type="term" value="P:DNA-templated transcription"/>
    <property type="evidence" value="ECO:0007669"/>
    <property type="project" value="InterPro"/>
</dbReference>
<dbReference type="InterPro" id="IPR007219">
    <property type="entry name" value="XnlR_reg_dom"/>
</dbReference>
<evidence type="ECO:0000256" key="1">
    <source>
        <dbReference type="ARBA" id="ARBA00022723"/>
    </source>
</evidence>
<dbReference type="InterPro" id="IPR051127">
    <property type="entry name" value="Fungal_SecMet_Regulators"/>
</dbReference>
<gene>
    <name evidence="8" type="ORF">C8A00DRAFT_43534</name>
</gene>
<dbReference type="PANTHER" id="PTHR47424">
    <property type="entry name" value="REGULATORY PROTEIN GAL4"/>
    <property type="match status" value="1"/>
</dbReference>
<dbReference type="SMART" id="SM00906">
    <property type="entry name" value="Fungal_trans"/>
    <property type="match status" value="1"/>
</dbReference>
<feature type="domain" description="Zn(2)-C6 fungal-type" evidence="7">
    <location>
        <begin position="25"/>
        <end position="57"/>
    </location>
</feature>
<dbReference type="GO" id="GO:0008270">
    <property type="term" value="F:zinc ion binding"/>
    <property type="evidence" value="ECO:0007669"/>
    <property type="project" value="InterPro"/>
</dbReference>
<keyword evidence="4" id="KW-0804">Transcription</keyword>
<feature type="region of interest" description="Disordered" evidence="6">
    <location>
        <begin position="642"/>
        <end position="718"/>
    </location>
</feature>
<dbReference type="InterPro" id="IPR036864">
    <property type="entry name" value="Zn2-C6_fun-type_DNA-bd_sf"/>
</dbReference>
<feature type="compositionally biased region" description="Low complexity" evidence="6">
    <location>
        <begin position="98"/>
        <end position="114"/>
    </location>
</feature>
<dbReference type="SMART" id="SM00066">
    <property type="entry name" value="GAL4"/>
    <property type="match status" value="1"/>
</dbReference>
<evidence type="ECO:0000256" key="4">
    <source>
        <dbReference type="ARBA" id="ARBA00023163"/>
    </source>
</evidence>
<dbReference type="PANTHER" id="PTHR47424:SF3">
    <property type="entry name" value="REGULATORY PROTEIN GAL4"/>
    <property type="match status" value="1"/>
</dbReference>
<evidence type="ECO:0000313" key="9">
    <source>
        <dbReference type="Proteomes" id="UP001302745"/>
    </source>
</evidence>
<organism evidence="8 9">
    <name type="scientific">Chaetomidium leptoderma</name>
    <dbReference type="NCBI Taxonomy" id="669021"/>
    <lineage>
        <taxon>Eukaryota</taxon>
        <taxon>Fungi</taxon>
        <taxon>Dikarya</taxon>
        <taxon>Ascomycota</taxon>
        <taxon>Pezizomycotina</taxon>
        <taxon>Sordariomycetes</taxon>
        <taxon>Sordariomycetidae</taxon>
        <taxon>Sordariales</taxon>
        <taxon>Chaetomiaceae</taxon>
        <taxon>Chaetomidium</taxon>
    </lineage>
</organism>
<keyword evidence="5" id="KW-0539">Nucleus</keyword>
<dbReference type="CDD" id="cd12148">
    <property type="entry name" value="fungal_TF_MHR"/>
    <property type="match status" value="1"/>
</dbReference>
<dbReference type="PROSITE" id="PS00463">
    <property type="entry name" value="ZN2_CY6_FUNGAL_1"/>
    <property type="match status" value="1"/>
</dbReference>
<feature type="region of interest" description="Disordered" evidence="6">
    <location>
        <begin position="1"/>
        <end position="21"/>
    </location>
</feature>
<dbReference type="GO" id="GO:0000981">
    <property type="term" value="F:DNA-binding transcription factor activity, RNA polymerase II-specific"/>
    <property type="evidence" value="ECO:0007669"/>
    <property type="project" value="InterPro"/>
</dbReference>
<dbReference type="AlphaFoldDB" id="A0AAN6VLQ0"/>
<feature type="compositionally biased region" description="Low complexity" evidence="6">
    <location>
        <begin position="708"/>
        <end position="718"/>
    </location>
</feature>
<proteinExistence type="predicted"/>
<dbReference type="EMBL" id="MU856936">
    <property type="protein sequence ID" value="KAK4153595.1"/>
    <property type="molecule type" value="Genomic_DNA"/>
</dbReference>
<dbReference type="Pfam" id="PF04082">
    <property type="entry name" value="Fungal_trans"/>
    <property type="match status" value="1"/>
</dbReference>
<protein>
    <submittedName>
        <fullName evidence="8">Activator of stress genes 1</fullName>
    </submittedName>
</protein>
<evidence type="ECO:0000256" key="2">
    <source>
        <dbReference type="ARBA" id="ARBA00023015"/>
    </source>
</evidence>
<keyword evidence="2" id="KW-0805">Transcription regulation</keyword>
<reference evidence="8" key="2">
    <citation type="submission" date="2023-05" db="EMBL/GenBank/DDBJ databases">
        <authorList>
            <consortium name="Lawrence Berkeley National Laboratory"/>
            <person name="Steindorff A."/>
            <person name="Hensen N."/>
            <person name="Bonometti L."/>
            <person name="Westerberg I."/>
            <person name="Brannstrom I.O."/>
            <person name="Guillou S."/>
            <person name="Cros-Aarteil S."/>
            <person name="Calhoun S."/>
            <person name="Haridas S."/>
            <person name="Kuo A."/>
            <person name="Mondo S."/>
            <person name="Pangilinan J."/>
            <person name="Riley R."/>
            <person name="Labutti K."/>
            <person name="Andreopoulos B."/>
            <person name="Lipzen A."/>
            <person name="Chen C."/>
            <person name="Yanf M."/>
            <person name="Daum C."/>
            <person name="Ng V."/>
            <person name="Clum A."/>
            <person name="Ohm R."/>
            <person name="Martin F."/>
            <person name="Silar P."/>
            <person name="Natvig D."/>
            <person name="Lalanne C."/>
            <person name="Gautier V."/>
            <person name="Ament-Velasquez S.L."/>
            <person name="Kruys A."/>
            <person name="Hutchinson M.I."/>
            <person name="Powell A.J."/>
            <person name="Barry K."/>
            <person name="Miller A.N."/>
            <person name="Grigoriev I.V."/>
            <person name="Debuchy R."/>
            <person name="Gladieux P."/>
            <person name="Thoren M.H."/>
            <person name="Johannesson H."/>
        </authorList>
    </citation>
    <scope>NUCLEOTIDE SEQUENCE</scope>
    <source>
        <strain evidence="8">CBS 538.74</strain>
    </source>
</reference>
<keyword evidence="9" id="KW-1185">Reference proteome</keyword>
<dbReference type="CDD" id="cd00067">
    <property type="entry name" value="GAL4"/>
    <property type="match status" value="1"/>
</dbReference>
<comment type="caution">
    <text evidence="8">The sequence shown here is derived from an EMBL/GenBank/DDBJ whole genome shotgun (WGS) entry which is preliminary data.</text>
</comment>
<dbReference type="Gene3D" id="4.10.240.10">
    <property type="entry name" value="Zn(2)-C6 fungal-type DNA-binding domain"/>
    <property type="match status" value="1"/>
</dbReference>
<dbReference type="Pfam" id="PF00172">
    <property type="entry name" value="Zn_clus"/>
    <property type="match status" value="1"/>
</dbReference>
<dbReference type="GO" id="GO:0000978">
    <property type="term" value="F:RNA polymerase II cis-regulatory region sequence-specific DNA binding"/>
    <property type="evidence" value="ECO:0007669"/>
    <property type="project" value="TreeGrafter"/>
</dbReference>